<dbReference type="PANTHER" id="PTHR43298:SF2">
    <property type="entry name" value="FMN_FAD EXPORTER YEEO-RELATED"/>
    <property type="match status" value="1"/>
</dbReference>
<comment type="similarity">
    <text evidence="3">Belongs to the multi antimicrobial extrusion (MATE) (TC 2.A.66.1) family.</text>
</comment>
<dbReference type="InterPro" id="IPR050222">
    <property type="entry name" value="MATE_MdtK"/>
</dbReference>
<keyword evidence="9 13" id="KW-1133">Transmembrane helix</keyword>
<comment type="subcellular location">
    <subcellularLocation>
        <location evidence="2">Cell membrane</location>
        <topology evidence="2">Multi-pass membrane protein</topology>
    </subcellularLocation>
</comment>
<feature type="transmembrane region" description="Helical" evidence="13">
    <location>
        <begin position="260"/>
        <end position="280"/>
    </location>
</feature>
<evidence type="ECO:0000256" key="5">
    <source>
        <dbReference type="ARBA" id="ARBA00022448"/>
    </source>
</evidence>
<evidence type="ECO:0000256" key="6">
    <source>
        <dbReference type="ARBA" id="ARBA00022449"/>
    </source>
</evidence>
<dbReference type="NCBIfam" id="TIGR00797">
    <property type="entry name" value="matE"/>
    <property type="match status" value="1"/>
</dbReference>
<proteinExistence type="inferred from homology"/>
<dbReference type="RefSeq" id="WP_118644604.1">
    <property type="nucleotide sequence ID" value="NZ_CP060635.1"/>
</dbReference>
<gene>
    <name evidence="14" type="ORF">H9Q79_17710</name>
</gene>
<evidence type="ECO:0000256" key="3">
    <source>
        <dbReference type="ARBA" id="ARBA00010199"/>
    </source>
</evidence>
<keyword evidence="10" id="KW-0406">Ion transport</keyword>
<dbReference type="KEGG" id="whj:H9Q79_17710"/>
<evidence type="ECO:0000313" key="14">
    <source>
        <dbReference type="EMBL" id="QNM08658.1"/>
    </source>
</evidence>
<evidence type="ECO:0000256" key="7">
    <source>
        <dbReference type="ARBA" id="ARBA00022475"/>
    </source>
</evidence>
<dbReference type="AlphaFoldDB" id="A0A7G9GCX6"/>
<name>A0A7G9GCX6_9FIRM</name>
<protein>
    <recommendedName>
        <fullName evidence="4">Probable multidrug resistance protein NorM</fullName>
    </recommendedName>
    <alternativeName>
        <fullName evidence="12">Multidrug-efflux transporter</fullName>
    </alternativeName>
</protein>
<dbReference type="Pfam" id="PF01554">
    <property type="entry name" value="MatE"/>
    <property type="match status" value="2"/>
</dbReference>
<keyword evidence="7" id="KW-1003">Cell membrane</keyword>
<feature type="transmembrane region" description="Helical" evidence="13">
    <location>
        <begin position="97"/>
        <end position="119"/>
    </location>
</feature>
<dbReference type="CDD" id="cd13137">
    <property type="entry name" value="MATE_NorM_like"/>
    <property type="match status" value="1"/>
</dbReference>
<organism evidence="14 15">
    <name type="scientific">Wansuia hejianensis</name>
    <dbReference type="NCBI Taxonomy" id="2763667"/>
    <lineage>
        <taxon>Bacteria</taxon>
        <taxon>Bacillati</taxon>
        <taxon>Bacillota</taxon>
        <taxon>Clostridia</taxon>
        <taxon>Lachnospirales</taxon>
        <taxon>Lachnospiraceae</taxon>
        <taxon>Wansuia</taxon>
    </lineage>
</organism>
<dbReference type="EMBL" id="CP060635">
    <property type="protein sequence ID" value="QNM08658.1"/>
    <property type="molecule type" value="Genomic_DNA"/>
</dbReference>
<feature type="transmembrane region" description="Helical" evidence="13">
    <location>
        <begin position="196"/>
        <end position="217"/>
    </location>
</feature>
<dbReference type="InterPro" id="IPR002528">
    <property type="entry name" value="MATE_fam"/>
</dbReference>
<evidence type="ECO:0000256" key="10">
    <source>
        <dbReference type="ARBA" id="ARBA00023065"/>
    </source>
</evidence>
<keyword evidence="15" id="KW-1185">Reference proteome</keyword>
<evidence type="ECO:0000256" key="12">
    <source>
        <dbReference type="ARBA" id="ARBA00031636"/>
    </source>
</evidence>
<dbReference type="Proteomes" id="UP000515860">
    <property type="component" value="Chromosome"/>
</dbReference>
<dbReference type="InterPro" id="IPR048279">
    <property type="entry name" value="MdtK-like"/>
</dbReference>
<evidence type="ECO:0000256" key="8">
    <source>
        <dbReference type="ARBA" id="ARBA00022692"/>
    </source>
</evidence>
<accession>A0A7G9GCX6</accession>
<dbReference type="GO" id="GO:0042910">
    <property type="term" value="F:xenobiotic transmembrane transporter activity"/>
    <property type="evidence" value="ECO:0007669"/>
    <property type="project" value="InterPro"/>
</dbReference>
<dbReference type="GO" id="GO:0015297">
    <property type="term" value="F:antiporter activity"/>
    <property type="evidence" value="ECO:0007669"/>
    <property type="project" value="UniProtKB-KW"/>
</dbReference>
<feature type="transmembrane region" description="Helical" evidence="13">
    <location>
        <begin position="361"/>
        <end position="378"/>
    </location>
</feature>
<feature type="transmembrane region" description="Helical" evidence="13">
    <location>
        <begin position="416"/>
        <end position="441"/>
    </location>
</feature>
<keyword evidence="11 13" id="KW-0472">Membrane</keyword>
<dbReference type="GO" id="GO:0006811">
    <property type="term" value="P:monoatomic ion transport"/>
    <property type="evidence" value="ECO:0007669"/>
    <property type="project" value="UniProtKB-KW"/>
</dbReference>
<keyword evidence="5" id="KW-0813">Transport</keyword>
<feature type="transmembrane region" description="Helical" evidence="13">
    <location>
        <begin position="286"/>
        <end position="309"/>
    </location>
</feature>
<feature type="transmembrane region" description="Helical" evidence="13">
    <location>
        <begin position="321"/>
        <end position="349"/>
    </location>
</feature>
<evidence type="ECO:0000256" key="2">
    <source>
        <dbReference type="ARBA" id="ARBA00004651"/>
    </source>
</evidence>
<evidence type="ECO:0000256" key="11">
    <source>
        <dbReference type="ARBA" id="ARBA00023136"/>
    </source>
</evidence>
<feature type="transmembrane region" description="Helical" evidence="13">
    <location>
        <begin position="390"/>
        <end position="410"/>
    </location>
</feature>
<sequence>MNFLKDREGYFFTNKALVKLIIPLIVEQFLAVLVGLADSIMVASVGEAAVSGVSLVDTIFILLINVFAALATGGAVVCGQFLGRKKKKEACGAADQLVLFTTVFSVGIMLLVYVCRPFILNVVFGKIEADVSYNANLYLMIVAASIPMISLYNAGAAIFRMMGDSKTAMFMSLFMNGINITGNAILLYGLKWGVEGAAIPTLVSRMIAGVVMIALLFNQKKVLHLSRPIVVKFQWPVLKKILHIGVPNGLENSMFQLGKILVLSMVSSFGTASIAANAVSNSLATFQILPGMAMGLALLTVTAQCVGAGSYEQVRYYTKKLVVLTHFMIMITALAIIALLPLILGIYGLSSEATQLTTQMIIYHGICTFTIWPLSFTLPNTLRAANDVKYCMWVSILSMWICRIGFSWVLGKELGWGVFGVWVAMTLDWVVRAVFFLIRYIRGKWQLQR</sequence>
<keyword evidence="8 13" id="KW-0812">Transmembrane</keyword>
<evidence type="ECO:0000256" key="9">
    <source>
        <dbReference type="ARBA" id="ARBA00022989"/>
    </source>
</evidence>
<dbReference type="GO" id="GO:0005886">
    <property type="term" value="C:plasma membrane"/>
    <property type="evidence" value="ECO:0007669"/>
    <property type="project" value="UniProtKB-SubCell"/>
</dbReference>
<evidence type="ECO:0000256" key="13">
    <source>
        <dbReference type="SAM" id="Phobius"/>
    </source>
</evidence>
<feature type="transmembrane region" description="Helical" evidence="13">
    <location>
        <begin position="20"/>
        <end position="46"/>
    </location>
</feature>
<feature type="transmembrane region" description="Helical" evidence="13">
    <location>
        <begin position="171"/>
        <end position="190"/>
    </location>
</feature>
<evidence type="ECO:0000256" key="1">
    <source>
        <dbReference type="ARBA" id="ARBA00003408"/>
    </source>
</evidence>
<feature type="transmembrane region" description="Helical" evidence="13">
    <location>
        <begin position="139"/>
        <end position="159"/>
    </location>
</feature>
<keyword evidence="6" id="KW-0050">Antiport</keyword>
<comment type="function">
    <text evidence="1">Multidrug efflux pump.</text>
</comment>
<dbReference type="PIRSF" id="PIRSF006603">
    <property type="entry name" value="DinF"/>
    <property type="match status" value="1"/>
</dbReference>
<evidence type="ECO:0000313" key="15">
    <source>
        <dbReference type="Proteomes" id="UP000515860"/>
    </source>
</evidence>
<feature type="transmembrane region" description="Helical" evidence="13">
    <location>
        <begin position="58"/>
        <end position="77"/>
    </location>
</feature>
<reference evidence="14 15" key="1">
    <citation type="submission" date="2020-08" db="EMBL/GenBank/DDBJ databases">
        <authorList>
            <person name="Liu C."/>
            <person name="Sun Q."/>
        </authorList>
    </citation>
    <scope>NUCLEOTIDE SEQUENCE [LARGE SCALE GENOMIC DNA]</scope>
    <source>
        <strain evidence="14 15">NSJ-29</strain>
    </source>
</reference>
<dbReference type="PANTHER" id="PTHR43298">
    <property type="entry name" value="MULTIDRUG RESISTANCE PROTEIN NORM-RELATED"/>
    <property type="match status" value="1"/>
</dbReference>
<evidence type="ECO:0000256" key="4">
    <source>
        <dbReference type="ARBA" id="ARBA00020268"/>
    </source>
</evidence>